<dbReference type="Gene3D" id="3.40.50.970">
    <property type="match status" value="2"/>
</dbReference>
<comment type="cofactor">
    <cofactor evidence="18">
        <name>Mg(2+)</name>
        <dbReference type="ChEBI" id="CHEBI:18420"/>
    </cofactor>
    <cofactor evidence="18">
        <name>Ca(2+)</name>
        <dbReference type="ChEBI" id="CHEBI:29108"/>
    </cofactor>
    <cofactor evidence="18">
        <name>Mn(2+)</name>
        <dbReference type="ChEBI" id="CHEBI:29035"/>
    </cofactor>
    <cofactor evidence="18">
        <name>Co(2+)</name>
        <dbReference type="ChEBI" id="CHEBI:48828"/>
    </cofactor>
    <text evidence="18">Binds 1 Mg(2+) ion per subunit. Can also utilize other divalent metal cations, such as Ca(2+), Mn(2+) and Co(2+).</text>
</comment>
<feature type="binding site" evidence="14">
    <location>
        <position position="263"/>
    </location>
    <ligand>
        <name>substrate</name>
    </ligand>
</feature>
<dbReference type="PROSITE" id="PS00801">
    <property type="entry name" value="TRANSKETOLASE_1"/>
    <property type="match status" value="1"/>
</dbReference>
<evidence type="ECO:0000256" key="11">
    <source>
        <dbReference type="ARBA" id="ARBA00049473"/>
    </source>
</evidence>
<keyword evidence="6 18" id="KW-0808">Transferase</keyword>
<dbReference type="OrthoDB" id="8732661at2"/>
<dbReference type="CDD" id="cd07033">
    <property type="entry name" value="TPP_PYR_DXS_TK_like"/>
    <property type="match status" value="1"/>
</dbReference>
<evidence type="ECO:0000256" key="7">
    <source>
        <dbReference type="ARBA" id="ARBA00022723"/>
    </source>
</evidence>
<evidence type="ECO:0000256" key="16">
    <source>
        <dbReference type="PIRSR" id="PIRSR605478-4"/>
    </source>
</evidence>
<keyword evidence="21" id="KW-1185">Reference proteome</keyword>
<feature type="binding site" evidence="14">
    <location>
        <position position="523"/>
    </location>
    <ligand>
        <name>substrate</name>
    </ligand>
</feature>
<dbReference type="Gene3D" id="3.40.50.920">
    <property type="match status" value="1"/>
</dbReference>
<evidence type="ECO:0000313" key="21">
    <source>
        <dbReference type="Proteomes" id="UP000323164"/>
    </source>
</evidence>
<name>A0A5D8Z7K7_9GAMM</name>
<feature type="site" description="Important for catalytic activity" evidence="17">
    <location>
        <position position="263"/>
    </location>
</feature>
<dbReference type="FunFam" id="3.40.50.970:FF:000004">
    <property type="entry name" value="Transketolase"/>
    <property type="match status" value="1"/>
</dbReference>
<reference evidence="20 21" key="1">
    <citation type="submission" date="2019-08" db="EMBL/GenBank/DDBJ databases">
        <title>Draft genome sequence of Lysobacter sp. UKS-15.</title>
        <authorList>
            <person name="Im W.-T."/>
        </authorList>
    </citation>
    <scope>NUCLEOTIDE SEQUENCE [LARGE SCALE GENOMIC DNA]</scope>
    <source>
        <strain evidence="20 21">UKS-15</strain>
    </source>
</reference>
<evidence type="ECO:0000256" key="13">
    <source>
        <dbReference type="PIRSR" id="PIRSR605478-1"/>
    </source>
</evidence>
<comment type="function">
    <text evidence="18">Catalyzes the transfer of a two-carbon ketol group from a ketose donor to an aldose acceptor, via a covalent intermediate with the cofactor thiamine pyrophosphate.</text>
</comment>
<keyword evidence="10 15" id="KW-0786">Thiamine pyrophosphate</keyword>
<feature type="binding site" evidence="14">
    <location>
        <position position="360"/>
    </location>
    <ligand>
        <name>substrate</name>
    </ligand>
</feature>
<feature type="binding site" evidence="15">
    <location>
        <position position="263"/>
    </location>
    <ligand>
        <name>thiamine diphosphate</name>
        <dbReference type="ChEBI" id="CHEBI:58937"/>
    </ligand>
</feature>
<evidence type="ECO:0000313" key="20">
    <source>
        <dbReference type="EMBL" id="TZF90670.1"/>
    </source>
</evidence>
<comment type="cofactor">
    <cofactor evidence="15">
        <name>thiamine diphosphate</name>
        <dbReference type="ChEBI" id="CHEBI:58937"/>
    </cofactor>
    <text evidence="15">Binds 1 thiamine pyrophosphate per subunit. During the reaction, the substrate forms a covalent intermediate with the cofactor.</text>
</comment>
<dbReference type="InterPro" id="IPR005474">
    <property type="entry name" value="Transketolase_N"/>
</dbReference>
<comment type="caution">
    <text evidence="20">The sequence shown here is derived from an EMBL/GenBank/DDBJ whole genome shotgun (WGS) entry which is preliminary data.</text>
</comment>
<dbReference type="Pfam" id="PF02779">
    <property type="entry name" value="Transket_pyr"/>
    <property type="match status" value="1"/>
</dbReference>
<feature type="binding site" evidence="15">
    <location>
        <begin position="116"/>
        <end position="118"/>
    </location>
    <ligand>
        <name>thiamine diphosphate</name>
        <dbReference type="ChEBI" id="CHEBI:58937"/>
    </ligand>
</feature>
<evidence type="ECO:0000256" key="4">
    <source>
        <dbReference type="ARBA" id="ARBA00011738"/>
    </source>
</evidence>
<evidence type="ECO:0000256" key="14">
    <source>
        <dbReference type="PIRSR" id="PIRSR605478-2"/>
    </source>
</evidence>
<feature type="binding site" evidence="15">
    <location>
        <position position="440"/>
    </location>
    <ligand>
        <name>thiamine diphosphate</name>
        <dbReference type="ChEBI" id="CHEBI:58937"/>
    </ligand>
</feature>
<feature type="binding site" evidence="14">
    <location>
        <position position="472"/>
    </location>
    <ligand>
        <name>substrate</name>
    </ligand>
</feature>
<dbReference type="FunFam" id="3.40.50.970:FF:000003">
    <property type="entry name" value="Transketolase"/>
    <property type="match status" value="1"/>
</dbReference>
<dbReference type="AlphaFoldDB" id="A0A5D8Z7K7"/>
<evidence type="ECO:0000256" key="18">
    <source>
        <dbReference type="RuleBase" id="RU004996"/>
    </source>
</evidence>
<evidence type="ECO:0000256" key="6">
    <source>
        <dbReference type="ARBA" id="ARBA00022679"/>
    </source>
</evidence>
<feature type="active site" description="Proton donor" evidence="13">
    <location>
        <position position="414"/>
    </location>
</feature>
<dbReference type="CDD" id="cd02012">
    <property type="entry name" value="TPP_TK"/>
    <property type="match status" value="1"/>
</dbReference>
<dbReference type="EMBL" id="VTRV01000031">
    <property type="protein sequence ID" value="TZF90670.1"/>
    <property type="molecule type" value="Genomic_DNA"/>
</dbReference>
<dbReference type="SUPFAM" id="SSF52922">
    <property type="entry name" value="TK C-terminal domain-like"/>
    <property type="match status" value="1"/>
</dbReference>
<feature type="binding site" evidence="15">
    <location>
        <position position="68"/>
    </location>
    <ligand>
        <name>thiamine diphosphate</name>
        <dbReference type="ChEBI" id="CHEBI:58937"/>
    </ligand>
</feature>
<dbReference type="Pfam" id="PF22613">
    <property type="entry name" value="Transketolase_C_1"/>
    <property type="match status" value="1"/>
</dbReference>
<evidence type="ECO:0000256" key="3">
    <source>
        <dbReference type="ARBA" id="ARBA00007131"/>
    </source>
</evidence>
<proteinExistence type="inferred from homology"/>
<dbReference type="InterPro" id="IPR055152">
    <property type="entry name" value="Transketolase-like_C_2"/>
</dbReference>
<comment type="similarity">
    <text evidence="3 18">Belongs to the transketolase family.</text>
</comment>
<feature type="binding site" evidence="15">
    <location>
        <position position="158"/>
    </location>
    <ligand>
        <name>thiamine diphosphate</name>
        <dbReference type="ChEBI" id="CHEBI:58937"/>
    </ligand>
</feature>
<accession>A0A5D8Z7K7</accession>
<dbReference type="GO" id="GO:0009052">
    <property type="term" value="P:pentose-phosphate shunt, non-oxidative branch"/>
    <property type="evidence" value="ECO:0007669"/>
    <property type="project" value="UniProtKB-ARBA"/>
</dbReference>
<dbReference type="InterPro" id="IPR020826">
    <property type="entry name" value="Transketolase_BS"/>
</dbReference>
<evidence type="ECO:0000256" key="15">
    <source>
        <dbReference type="PIRSR" id="PIRSR605478-3"/>
    </source>
</evidence>
<gene>
    <name evidence="20" type="primary">tkt</name>
    <name evidence="20" type="ORF">FW784_04460</name>
</gene>
<feature type="binding site" evidence="14">
    <location>
        <position position="387"/>
    </location>
    <ligand>
        <name>substrate</name>
    </ligand>
</feature>
<feature type="binding site" evidence="16">
    <location>
        <position position="189"/>
    </location>
    <ligand>
        <name>Mg(2+)</name>
        <dbReference type="ChEBI" id="CHEBI:18420"/>
    </ligand>
</feature>
<dbReference type="SMART" id="SM00861">
    <property type="entry name" value="Transket_pyr"/>
    <property type="match status" value="1"/>
</dbReference>
<dbReference type="InterPro" id="IPR033247">
    <property type="entry name" value="Transketolase_fam"/>
</dbReference>
<evidence type="ECO:0000256" key="1">
    <source>
        <dbReference type="ARBA" id="ARBA00001913"/>
    </source>
</evidence>
<comment type="cofactor">
    <cofactor evidence="1">
        <name>Ca(2+)</name>
        <dbReference type="ChEBI" id="CHEBI:29108"/>
    </cofactor>
</comment>
<keyword evidence="8 18" id="KW-0106">Calcium</keyword>
<feature type="domain" description="Transketolase-like pyrimidine-binding" evidence="19">
    <location>
        <begin position="357"/>
        <end position="528"/>
    </location>
</feature>
<dbReference type="PANTHER" id="PTHR43522">
    <property type="entry name" value="TRANSKETOLASE"/>
    <property type="match status" value="1"/>
</dbReference>
<comment type="cofactor">
    <cofactor evidence="2">
        <name>Co(2+)</name>
        <dbReference type="ChEBI" id="CHEBI:48828"/>
    </cofactor>
</comment>
<dbReference type="GO" id="GO:0004802">
    <property type="term" value="F:transketolase activity"/>
    <property type="evidence" value="ECO:0007669"/>
    <property type="project" value="UniProtKB-UniRule"/>
</dbReference>
<evidence type="ECO:0000259" key="19">
    <source>
        <dbReference type="SMART" id="SM00861"/>
    </source>
</evidence>
<evidence type="ECO:0000256" key="9">
    <source>
        <dbReference type="ARBA" id="ARBA00022842"/>
    </source>
</evidence>
<dbReference type="RefSeq" id="WP_149352161.1">
    <property type="nucleotide sequence ID" value="NZ_VTRV01000031.1"/>
</dbReference>
<dbReference type="EC" id="2.2.1.1" evidence="5 12"/>
<dbReference type="InterPro" id="IPR005478">
    <property type="entry name" value="Transketolase_bac-like"/>
</dbReference>
<dbReference type="Pfam" id="PF00456">
    <property type="entry name" value="Transketolase_N"/>
    <property type="match status" value="1"/>
</dbReference>
<evidence type="ECO:0000256" key="5">
    <source>
        <dbReference type="ARBA" id="ARBA00013152"/>
    </source>
</evidence>
<dbReference type="PROSITE" id="PS00802">
    <property type="entry name" value="TRANSKETOLASE_2"/>
    <property type="match status" value="1"/>
</dbReference>
<feature type="binding site" evidence="14">
    <location>
        <position position="28"/>
    </location>
    <ligand>
        <name>substrate</name>
    </ligand>
</feature>
<keyword evidence="9 16" id="KW-0460">Magnesium</keyword>
<comment type="catalytic activity">
    <reaction evidence="11 18">
        <text>D-sedoheptulose 7-phosphate + D-glyceraldehyde 3-phosphate = aldehydo-D-ribose 5-phosphate + D-xylulose 5-phosphate</text>
        <dbReference type="Rhea" id="RHEA:10508"/>
        <dbReference type="ChEBI" id="CHEBI:57483"/>
        <dbReference type="ChEBI" id="CHEBI:57737"/>
        <dbReference type="ChEBI" id="CHEBI:58273"/>
        <dbReference type="ChEBI" id="CHEBI:59776"/>
        <dbReference type="EC" id="2.2.1.1"/>
    </reaction>
</comment>
<dbReference type="Proteomes" id="UP000323164">
    <property type="component" value="Unassembled WGS sequence"/>
</dbReference>
<feature type="binding site" evidence="16">
    <location>
        <position position="157"/>
    </location>
    <ligand>
        <name>Mg(2+)</name>
        <dbReference type="ChEBI" id="CHEBI:18420"/>
    </ligand>
</feature>
<feature type="binding site" evidence="16">
    <location>
        <position position="187"/>
    </location>
    <ligand>
        <name>Mg(2+)</name>
        <dbReference type="ChEBI" id="CHEBI:18420"/>
    </ligand>
</feature>
<comment type="cofactor">
    <cofactor evidence="16">
        <name>Mg(2+)</name>
        <dbReference type="ChEBI" id="CHEBI:18420"/>
    </cofactor>
    <text evidence="16">Binds 1 Mg(2+) ion per subunit. Can also utilize other divalent metal cations, such as Ca(2+), Mn(2+) and Co(2+).</text>
</comment>
<protein>
    <recommendedName>
        <fullName evidence="5 12">Transketolase</fullName>
        <ecNumber evidence="5 12">2.2.1.1</ecNumber>
    </recommendedName>
</protein>
<dbReference type="GO" id="GO:0005829">
    <property type="term" value="C:cytosol"/>
    <property type="evidence" value="ECO:0007669"/>
    <property type="project" value="TreeGrafter"/>
</dbReference>
<evidence type="ECO:0000256" key="8">
    <source>
        <dbReference type="ARBA" id="ARBA00022837"/>
    </source>
</evidence>
<organism evidence="20 21">
    <name type="scientific">Cognatilysobacter lacus</name>
    <dbReference type="NCBI Taxonomy" id="1643323"/>
    <lineage>
        <taxon>Bacteria</taxon>
        <taxon>Pseudomonadati</taxon>
        <taxon>Pseudomonadota</taxon>
        <taxon>Gammaproteobacteria</taxon>
        <taxon>Lysobacterales</taxon>
        <taxon>Lysobacteraceae</taxon>
        <taxon>Cognatilysobacter</taxon>
    </lineage>
</organism>
<evidence type="ECO:0000256" key="10">
    <source>
        <dbReference type="ARBA" id="ARBA00023052"/>
    </source>
</evidence>
<feature type="site" description="Important for catalytic activity" evidence="17">
    <location>
        <position position="28"/>
    </location>
</feature>
<dbReference type="GO" id="GO:0046872">
    <property type="term" value="F:metal ion binding"/>
    <property type="evidence" value="ECO:0007669"/>
    <property type="project" value="UniProtKB-KW"/>
</dbReference>
<dbReference type="InterPro" id="IPR009014">
    <property type="entry name" value="Transketo_C/PFOR_II"/>
</dbReference>
<dbReference type="InterPro" id="IPR049557">
    <property type="entry name" value="Transketolase_CS"/>
</dbReference>
<dbReference type="SUPFAM" id="SSF52518">
    <property type="entry name" value="Thiamin diphosphate-binding fold (THDP-binding)"/>
    <property type="match status" value="2"/>
</dbReference>
<evidence type="ECO:0000256" key="12">
    <source>
        <dbReference type="NCBIfam" id="TIGR00232"/>
    </source>
</evidence>
<evidence type="ECO:0000256" key="2">
    <source>
        <dbReference type="ARBA" id="ARBA00001941"/>
    </source>
</evidence>
<feature type="binding site" evidence="14">
    <location>
        <position position="464"/>
    </location>
    <ligand>
        <name>substrate</name>
    </ligand>
</feature>
<sequence length="663" mass="71939">MTTPTRRELANAIRFLAIDAVQAANSGHPGMPMGMADIAEVLWNDYLSHNPGNPGWFNRDRFILSNGHGSMLQYALLHLTGYDVSIDDLRSFRQLESKTPGHPENFMTPGIETTTGPLGQGFANAVGLALAEKLLAQRFNRDGHAIVDHRTWVFMGDGCLMEGISHEAASLAATWGLHKLVAFWDDNKISIDGNTDGWFTDDTPARFEAYGWNVVRDVDGQDAASIKAGIERALTSTDRPTLICCRTTIGFGSPAKAGKESSHGSPLGKDEVAATRAALGWTAGPFEIPQPIADAWRAVDRGAARESQWEQAFEAYRTAHPQEAAELARRIHGELPAGFVEAADAYIAKLQSEGPVIASRKASQMAIETFAPLLPELIGGSADLAHSNLTLWKGSKSVATDDPNANYIYFGVREFAMGAICNGLELHSGFIPYDATFLVFSDYARNAVRMSALMGAHVIHVYTHDSIGLGEDGPTHQPVEHLASLRYIPHNDVWRPCDAVESAVAWKQAIVRHDGPSCLVFSRQNLAHQQRSALQVADIERGGYVLKDSVGTPEIILISTGSEVGLAMDAAAKLGDGVRVVSMPCTEIFDRQPADYRESVLPNAVRRRVAIEAGTADYWFKYVGLDGAVIGMHGFGASAPAEQLFPYFGFTVERVVEAVLALR</sequence>
<dbReference type="InterPro" id="IPR005475">
    <property type="entry name" value="Transketolase-like_Pyr-bd"/>
</dbReference>
<dbReference type="NCBIfam" id="TIGR00232">
    <property type="entry name" value="tktlase_bact"/>
    <property type="match status" value="1"/>
</dbReference>
<feature type="binding site" evidence="15">
    <location>
        <position position="187"/>
    </location>
    <ligand>
        <name>thiamine diphosphate</name>
        <dbReference type="ChEBI" id="CHEBI:58937"/>
    </ligand>
</feature>
<dbReference type="PANTHER" id="PTHR43522:SF2">
    <property type="entry name" value="TRANSKETOLASE 1-RELATED"/>
    <property type="match status" value="1"/>
</dbReference>
<feature type="binding site" evidence="14">
    <location>
        <position position="476"/>
    </location>
    <ligand>
        <name>substrate</name>
    </ligand>
</feature>
<comment type="subunit">
    <text evidence="4 18">Homodimer.</text>
</comment>
<evidence type="ECO:0000256" key="17">
    <source>
        <dbReference type="PIRSR" id="PIRSR605478-5"/>
    </source>
</evidence>
<dbReference type="InterPro" id="IPR029061">
    <property type="entry name" value="THDP-binding"/>
</dbReference>
<dbReference type="FunFam" id="3.40.50.920:FF:000003">
    <property type="entry name" value="Transketolase"/>
    <property type="match status" value="1"/>
</dbReference>
<keyword evidence="7 16" id="KW-0479">Metal-binding</keyword>